<dbReference type="Pfam" id="PF09835">
    <property type="entry name" value="DUF2062"/>
    <property type="match status" value="1"/>
</dbReference>
<comment type="caution">
    <text evidence="3">The sequence shown here is derived from an EMBL/GenBank/DDBJ whole genome shotgun (WGS) entry which is preliminary data.</text>
</comment>
<keyword evidence="4" id="KW-1185">Reference proteome</keyword>
<feature type="transmembrane region" description="Helical" evidence="1">
    <location>
        <begin position="110"/>
        <end position="129"/>
    </location>
</feature>
<dbReference type="InterPro" id="IPR019935">
    <property type="entry name" value="CHP03546"/>
</dbReference>
<sequence>MLTMLARLLKALNAESSPWALAWAFVLGMFMGLTPLFSLHNIFILFFALSFRINLTGFILAFAVFSGIAYLLDPMFNFIGESLLAASSLEGLWVTLYEIPLARLFQYNQTITLGSFVFCVLFAPIWLLLSHRLILMYRGRVMVWFGKLRLVQIVKSTKFFAAYERVSGLRGGY</sequence>
<evidence type="ECO:0000313" key="3">
    <source>
        <dbReference type="EMBL" id="TRW48113.1"/>
    </source>
</evidence>
<feature type="transmembrane region" description="Helical" evidence="1">
    <location>
        <begin position="53"/>
        <end position="72"/>
    </location>
</feature>
<evidence type="ECO:0000256" key="1">
    <source>
        <dbReference type="SAM" id="Phobius"/>
    </source>
</evidence>
<dbReference type="RefSeq" id="WP_143236435.1">
    <property type="nucleotide sequence ID" value="NZ_VJWL01000004.1"/>
</dbReference>
<dbReference type="AlphaFoldDB" id="A0A552X0K4"/>
<dbReference type="InterPro" id="IPR018639">
    <property type="entry name" value="DUF2062"/>
</dbReference>
<keyword evidence="1" id="KW-0812">Transmembrane</keyword>
<dbReference type="Proteomes" id="UP000320359">
    <property type="component" value="Unassembled WGS sequence"/>
</dbReference>
<organism evidence="3 4">
    <name type="scientific">Aliidiomarina halalkaliphila</name>
    <dbReference type="NCBI Taxonomy" id="2593535"/>
    <lineage>
        <taxon>Bacteria</taxon>
        <taxon>Pseudomonadati</taxon>
        <taxon>Pseudomonadota</taxon>
        <taxon>Gammaproteobacteria</taxon>
        <taxon>Alteromonadales</taxon>
        <taxon>Idiomarinaceae</taxon>
        <taxon>Aliidiomarina</taxon>
    </lineage>
</organism>
<keyword evidence="1" id="KW-1133">Transmembrane helix</keyword>
<proteinExistence type="predicted"/>
<reference evidence="3 4" key="1">
    <citation type="submission" date="2019-07" db="EMBL/GenBank/DDBJ databases">
        <authorList>
            <person name="Yang M."/>
            <person name="Zhao D."/>
            <person name="Xiang H."/>
        </authorList>
    </citation>
    <scope>NUCLEOTIDE SEQUENCE [LARGE SCALE GENOMIC DNA]</scope>
    <source>
        <strain evidence="3 4">IM1326</strain>
    </source>
</reference>
<evidence type="ECO:0000313" key="4">
    <source>
        <dbReference type="Proteomes" id="UP000320359"/>
    </source>
</evidence>
<gene>
    <name evidence="3" type="ORF">FM042_10680</name>
</gene>
<dbReference type="OrthoDB" id="370141at2"/>
<name>A0A552X0K4_9GAMM</name>
<dbReference type="NCBIfam" id="TIGR03546">
    <property type="entry name" value="TIGR03546 family protein"/>
    <property type="match status" value="1"/>
</dbReference>
<evidence type="ECO:0000259" key="2">
    <source>
        <dbReference type="Pfam" id="PF09835"/>
    </source>
</evidence>
<accession>A0A552X0K4</accession>
<protein>
    <submittedName>
        <fullName evidence="3">TIGR03546 family protein</fullName>
    </submittedName>
</protein>
<dbReference type="EMBL" id="VJWL01000004">
    <property type="protein sequence ID" value="TRW48113.1"/>
    <property type="molecule type" value="Genomic_DNA"/>
</dbReference>
<keyword evidence="1" id="KW-0472">Membrane</keyword>
<feature type="domain" description="DUF2062" evidence="2">
    <location>
        <begin position="7"/>
        <end position="140"/>
    </location>
</feature>
<feature type="transmembrane region" description="Helical" evidence="1">
    <location>
        <begin position="20"/>
        <end position="46"/>
    </location>
</feature>